<dbReference type="AlphaFoldDB" id="A0A828Y421"/>
<comment type="caution">
    <text evidence="1">The sequence shown here is derived from an EMBL/GenBank/DDBJ whole genome shotgun (WGS) entry which is preliminary data.</text>
</comment>
<keyword evidence="2" id="KW-1185">Reference proteome</keyword>
<dbReference type="Proteomes" id="UP000006339">
    <property type="component" value="Unassembled WGS sequence"/>
</dbReference>
<name>A0A828Y421_9LEPT</name>
<sequence>MGTLTNLNLTVKLNRSTIEITGLNVFVNFQGSVQIFNLRNILLNRLKLLITIIKYLIF</sequence>
<accession>A0A828Y421</accession>
<evidence type="ECO:0000313" key="1">
    <source>
        <dbReference type="EMBL" id="EKO52298.1"/>
    </source>
</evidence>
<dbReference type="EMBL" id="AKWH02000027">
    <property type="protein sequence ID" value="EKO52298.1"/>
    <property type="molecule type" value="Genomic_DNA"/>
</dbReference>
<organism evidence="1 2">
    <name type="scientific">Leptospira kirschneri str. 200802841</name>
    <dbReference type="NCBI Taxonomy" id="1193047"/>
    <lineage>
        <taxon>Bacteria</taxon>
        <taxon>Pseudomonadati</taxon>
        <taxon>Spirochaetota</taxon>
        <taxon>Spirochaetia</taxon>
        <taxon>Leptospirales</taxon>
        <taxon>Leptospiraceae</taxon>
        <taxon>Leptospira</taxon>
    </lineage>
</organism>
<reference evidence="1" key="1">
    <citation type="submission" date="2012-10" db="EMBL/GenBank/DDBJ databases">
        <authorList>
            <person name="Harkins D.M."/>
            <person name="Durkin A.S."/>
            <person name="Brinkac L.M."/>
            <person name="Selengut J.D."/>
            <person name="Sanka R."/>
            <person name="DePew J."/>
            <person name="Purushe J."/>
            <person name="Picardeau M."/>
            <person name="Werts C."/>
            <person name="Goarant C."/>
            <person name="Vinetz J.M."/>
            <person name="Sutton G.G."/>
            <person name="Nelson W.C."/>
            <person name="Fouts D.E."/>
        </authorList>
    </citation>
    <scope>NUCLEOTIDE SEQUENCE [LARGE SCALE GENOMIC DNA]</scope>
    <source>
        <strain evidence="1">200802841</strain>
    </source>
</reference>
<gene>
    <name evidence="1" type="ORF">LEP1GSC131_3631</name>
</gene>
<protein>
    <submittedName>
        <fullName evidence="1">Uncharacterized protein</fullName>
    </submittedName>
</protein>
<proteinExistence type="predicted"/>
<evidence type="ECO:0000313" key="2">
    <source>
        <dbReference type="Proteomes" id="UP000006339"/>
    </source>
</evidence>